<dbReference type="CDD" id="cd20010">
    <property type="entry name" value="PBP1_AglR-like"/>
    <property type="match status" value="1"/>
</dbReference>
<accession>A0A438AKT3</accession>
<dbReference type="CDD" id="cd01392">
    <property type="entry name" value="HTH_LacI"/>
    <property type="match status" value="1"/>
</dbReference>
<evidence type="ECO:0000313" key="6">
    <source>
        <dbReference type="EMBL" id="RVV99280.1"/>
    </source>
</evidence>
<dbReference type="OrthoDB" id="234496at2"/>
<dbReference type="PANTHER" id="PTHR30146:SF109">
    <property type="entry name" value="HTH-TYPE TRANSCRIPTIONAL REGULATOR GALS"/>
    <property type="match status" value="1"/>
</dbReference>
<keyword evidence="2" id="KW-0238">DNA-binding</keyword>
<dbReference type="EMBL" id="RQXX01000001">
    <property type="protein sequence ID" value="RVV99280.1"/>
    <property type="molecule type" value="Genomic_DNA"/>
</dbReference>
<dbReference type="AlphaFoldDB" id="A0A438AKT3"/>
<dbReference type="SUPFAM" id="SSF53822">
    <property type="entry name" value="Periplasmic binding protein-like I"/>
    <property type="match status" value="1"/>
</dbReference>
<dbReference type="Pfam" id="PF13377">
    <property type="entry name" value="Peripla_BP_3"/>
    <property type="match status" value="1"/>
</dbReference>
<keyword evidence="3" id="KW-0804">Transcription</keyword>
<dbReference type="InterPro" id="IPR028082">
    <property type="entry name" value="Peripla_BP_I"/>
</dbReference>
<sequence length="391" mass="41494">MYQPETPDPAAPGATQGDASASPRARRVTIDDLARRLGLTKGTVSRALNGYSDISHRTRRRVAQAAEEMGYRPLAQAQSIRTGRTRSLGLVLERGGHDDQRPFLAEFLEGLTLSASEAGWTLTVATAGPGDEMTATLGRLIDERKADGFVLPRTRTSDPRIALLRAAGVPFVLYGRTGDPAGCAWYDVEGEAAMREAVLRLAAAGHRRVGYIGGGDFHYAGLRRAGAGSGVAEAGLPADPELFAEAALTREGGREAALRLWSLPQPPTALVCAVDMAALGVYRAAAELGLSVGRDVSVISYDGIPEAAHADPPLTTYHVETRAAGGRLAELLIALCRGAAPETLRETVRARLRPGGSDGAPRLTPDELAARVAQARTGHRRSSTKWEEQPR</sequence>
<dbReference type="InterPro" id="IPR010982">
    <property type="entry name" value="Lambda_DNA-bd_dom_sf"/>
</dbReference>
<evidence type="ECO:0000256" key="3">
    <source>
        <dbReference type="ARBA" id="ARBA00023163"/>
    </source>
</evidence>
<dbReference type="Gene3D" id="3.40.50.2300">
    <property type="match status" value="2"/>
</dbReference>
<dbReference type="PANTHER" id="PTHR30146">
    <property type="entry name" value="LACI-RELATED TRANSCRIPTIONAL REPRESSOR"/>
    <property type="match status" value="1"/>
</dbReference>
<name>A0A438AKT3_9RHOB</name>
<keyword evidence="1" id="KW-0805">Transcription regulation</keyword>
<feature type="region of interest" description="Disordered" evidence="4">
    <location>
        <begin position="1"/>
        <end position="27"/>
    </location>
</feature>
<dbReference type="GO" id="GO:0000976">
    <property type="term" value="F:transcription cis-regulatory region binding"/>
    <property type="evidence" value="ECO:0007669"/>
    <property type="project" value="TreeGrafter"/>
</dbReference>
<evidence type="ECO:0000256" key="4">
    <source>
        <dbReference type="SAM" id="MobiDB-lite"/>
    </source>
</evidence>
<proteinExistence type="predicted"/>
<gene>
    <name evidence="6" type="ORF">EKE94_00860</name>
</gene>
<keyword evidence="7" id="KW-1185">Reference proteome</keyword>
<evidence type="ECO:0000256" key="1">
    <source>
        <dbReference type="ARBA" id="ARBA00023015"/>
    </source>
</evidence>
<dbReference type="Proteomes" id="UP000285908">
    <property type="component" value="Unassembled WGS sequence"/>
</dbReference>
<dbReference type="PROSITE" id="PS50932">
    <property type="entry name" value="HTH_LACI_2"/>
    <property type="match status" value="1"/>
</dbReference>
<feature type="region of interest" description="Disordered" evidence="4">
    <location>
        <begin position="352"/>
        <end position="391"/>
    </location>
</feature>
<dbReference type="SMART" id="SM00354">
    <property type="entry name" value="HTH_LACI"/>
    <property type="match status" value="1"/>
</dbReference>
<reference evidence="6 7" key="1">
    <citation type="submission" date="2018-11" db="EMBL/GenBank/DDBJ databases">
        <title>Mesobaculum littorinae gen. nov., sp. nov., isolated from Littorina scabra that represents a novel genus of the order Rhodobacteraceae.</title>
        <authorList>
            <person name="Li F."/>
        </authorList>
    </citation>
    <scope>NUCLEOTIDE SEQUENCE [LARGE SCALE GENOMIC DNA]</scope>
    <source>
        <strain evidence="6 7">M0103</strain>
    </source>
</reference>
<evidence type="ECO:0000259" key="5">
    <source>
        <dbReference type="PROSITE" id="PS50932"/>
    </source>
</evidence>
<feature type="domain" description="HTH lacI-type" evidence="5">
    <location>
        <begin position="28"/>
        <end position="82"/>
    </location>
</feature>
<feature type="compositionally biased region" description="Pro residues" evidence="4">
    <location>
        <begin position="1"/>
        <end position="10"/>
    </location>
</feature>
<evidence type="ECO:0000256" key="2">
    <source>
        <dbReference type="ARBA" id="ARBA00023125"/>
    </source>
</evidence>
<comment type="caution">
    <text evidence="6">The sequence shown here is derived from an EMBL/GenBank/DDBJ whole genome shotgun (WGS) entry which is preliminary data.</text>
</comment>
<dbReference type="Gene3D" id="1.10.260.40">
    <property type="entry name" value="lambda repressor-like DNA-binding domains"/>
    <property type="match status" value="1"/>
</dbReference>
<dbReference type="SUPFAM" id="SSF47413">
    <property type="entry name" value="lambda repressor-like DNA-binding domains"/>
    <property type="match status" value="1"/>
</dbReference>
<dbReference type="Pfam" id="PF00356">
    <property type="entry name" value="LacI"/>
    <property type="match status" value="1"/>
</dbReference>
<dbReference type="GO" id="GO:0003700">
    <property type="term" value="F:DNA-binding transcription factor activity"/>
    <property type="evidence" value="ECO:0007669"/>
    <property type="project" value="TreeGrafter"/>
</dbReference>
<dbReference type="RefSeq" id="WP_127904722.1">
    <property type="nucleotide sequence ID" value="NZ_RQXX01000001.1"/>
</dbReference>
<protein>
    <submittedName>
        <fullName evidence="6">LacI family transcriptional regulator</fullName>
    </submittedName>
</protein>
<organism evidence="6 7">
    <name type="scientific">Mesobaculum littorinae</name>
    <dbReference type="NCBI Taxonomy" id="2486419"/>
    <lineage>
        <taxon>Bacteria</taxon>
        <taxon>Pseudomonadati</taxon>
        <taxon>Pseudomonadota</taxon>
        <taxon>Alphaproteobacteria</taxon>
        <taxon>Rhodobacterales</taxon>
        <taxon>Roseobacteraceae</taxon>
        <taxon>Mesobaculum</taxon>
    </lineage>
</organism>
<dbReference type="InterPro" id="IPR000843">
    <property type="entry name" value="HTH_LacI"/>
</dbReference>
<evidence type="ECO:0000313" key="7">
    <source>
        <dbReference type="Proteomes" id="UP000285908"/>
    </source>
</evidence>
<dbReference type="InterPro" id="IPR046335">
    <property type="entry name" value="LacI/GalR-like_sensor"/>
</dbReference>